<evidence type="ECO:0000313" key="3">
    <source>
        <dbReference type="Proteomes" id="UP000237655"/>
    </source>
</evidence>
<keyword evidence="3" id="KW-1185">Reference proteome</keyword>
<accession>A0A5C2H1V1</accession>
<gene>
    <name evidence="2" type="primary">traU</name>
    <name evidence="2" type="ORF">C6Y53_19615</name>
</gene>
<keyword evidence="1" id="KW-0732">Signal</keyword>
<reference evidence="2 3" key="1">
    <citation type="submission" date="2019-09" db="EMBL/GenBank/DDBJ databases">
        <title>Novel bacterium SH-1.</title>
        <authorList>
            <person name="Kim Y.-S."/>
            <person name="Kim K.-H."/>
        </authorList>
    </citation>
    <scope>NUCLEOTIDE SEQUENCE [LARGE SCALE GENOMIC DNA]</scope>
    <source>
        <strain evidence="2 3">SH-1</strain>
        <plasmid evidence="2 3">p1</plasmid>
    </source>
</reference>
<dbReference type="InterPro" id="IPR009649">
    <property type="entry name" value="TraU"/>
</dbReference>
<protein>
    <submittedName>
        <fullName evidence="2">Conjugal transfer pilus assembly protein TraU</fullName>
    </submittedName>
</protein>
<dbReference type="NCBIfam" id="NF010297">
    <property type="entry name" value="PRK13737.1"/>
    <property type="match status" value="1"/>
</dbReference>
<dbReference type="EMBL" id="CP043619">
    <property type="protein sequence ID" value="QEP30427.1"/>
    <property type="molecule type" value="Genomic_DNA"/>
</dbReference>
<evidence type="ECO:0000256" key="1">
    <source>
        <dbReference type="SAM" id="SignalP"/>
    </source>
</evidence>
<feature type="signal peptide" evidence="1">
    <location>
        <begin position="1"/>
        <end position="22"/>
    </location>
</feature>
<organism evidence="2 3">
    <name type="scientific">Pukyongiella litopenaei</name>
    <dbReference type="NCBI Taxonomy" id="2605946"/>
    <lineage>
        <taxon>Bacteria</taxon>
        <taxon>Pseudomonadati</taxon>
        <taxon>Pseudomonadota</taxon>
        <taxon>Alphaproteobacteria</taxon>
        <taxon>Rhodobacterales</taxon>
        <taxon>Paracoccaceae</taxon>
        <taxon>Pukyongiella</taxon>
    </lineage>
</organism>
<sequence>MKSWFNRLILALIVSITASEVAAICNKRFLNPITEICWDCIFPISVGAVSIRGGGRPDTPNQALPVCVCPGIPPRIGLSIGLWEPARLVDVANEAGCFVNMGFDIDFGLLSLGKSSATAQNGGSTGSSWQAHYYFYPLISWLGVVVDGLCLQSAQFDVAYISEIDPLWQDAELNNLINPEAILFANPIAQAACAADCVRSSSGGLPMDTLFWCAGCGGSIYPIQGQVAAHVGGVMASQVVATKMVARMHRLLLARRTSGGTALCQTVSAPIIKKSQYRQQFTRPVPTTSGRYGCGPMGFSTQFIDRLREFPFKGESFGWLMWRKRNCCAL</sequence>
<evidence type="ECO:0000313" key="2">
    <source>
        <dbReference type="EMBL" id="QEP30427.1"/>
    </source>
</evidence>
<keyword evidence="2" id="KW-0614">Plasmid</keyword>
<dbReference type="AlphaFoldDB" id="A0A5C2H1V1"/>
<dbReference type="KEGG" id="thas:C6Y53_19615"/>
<dbReference type="Pfam" id="PF06834">
    <property type="entry name" value="TraU"/>
    <property type="match status" value="1"/>
</dbReference>
<name>A0A5C2H1V1_9RHOB</name>
<dbReference type="RefSeq" id="WP_149615642.1">
    <property type="nucleotide sequence ID" value="NZ_CP043619.1"/>
</dbReference>
<proteinExistence type="predicted"/>
<dbReference type="Proteomes" id="UP000237655">
    <property type="component" value="Plasmid p1"/>
</dbReference>
<feature type="chain" id="PRO_5023137066" evidence="1">
    <location>
        <begin position="23"/>
        <end position="330"/>
    </location>
</feature>
<geneLocation type="plasmid" evidence="2 3">
    <name>p1</name>
</geneLocation>